<evidence type="ECO:0000313" key="1">
    <source>
        <dbReference type="EnsemblMetazoa" id="PPA07637.1"/>
    </source>
</evidence>
<dbReference type="AlphaFoldDB" id="A0A2A6B9E9"/>
<evidence type="ECO:0000313" key="2">
    <source>
        <dbReference type="Proteomes" id="UP000005239"/>
    </source>
</evidence>
<reference evidence="2" key="1">
    <citation type="journal article" date="2008" name="Nat. Genet.">
        <title>The Pristionchus pacificus genome provides a unique perspective on nematode lifestyle and parasitism.</title>
        <authorList>
            <person name="Dieterich C."/>
            <person name="Clifton S.W."/>
            <person name="Schuster L.N."/>
            <person name="Chinwalla A."/>
            <person name="Delehaunty K."/>
            <person name="Dinkelacker I."/>
            <person name="Fulton L."/>
            <person name="Fulton R."/>
            <person name="Godfrey J."/>
            <person name="Minx P."/>
            <person name="Mitreva M."/>
            <person name="Roeseler W."/>
            <person name="Tian H."/>
            <person name="Witte H."/>
            <person name="Yang S.P."/>
            <person name="Wilson R.K."/>
            <person name="Sommer R.J."/>
        </authorList>
    </citation>
    <scope>NUCLEOTIDE SEQUENCE [LARGE SCALE GENOMIC DNA]</scope>
    <source>
        <strain evidence="2">PS312</strain>
    </source>
</reference>
<accession>A0A2A6B9E9</accession>
<dbReference type="EnsemblMetazoa" id="PPA07637.1">
    <property type="protein sequence ID" value="PPA07637.1"/>
    <property type="gene ID" value="WBGene00097191"/>
</dbReference>
<organism evidence="1 2">
    <name type="scientific">Pristionchus pacificus</name>
    <name type="common">Parasitic nematode worm</name>
    <dbReference type="NCBI Taxonomy" id="54126"/>
    <lineage>
        <taxon>Eukaryota</taxon>
        <taxon>Metazoa</taxon>
        <taxon>Ecdysozoa</taxon>
        <taxon>Nematoda</taxon>
        <taxon>Chromadorea</taxon>
        <taxon>Rhabditida</taxon>
        <taxon>Rhabditina</taxon>
        <taxon>Diplogasteromorpha</taxon>
        <taxon>Diplogasteroidea</taxon>
        <taxon>Neodiplogasteridae</taxon>
        <taxon>Pristionchus</taxon>
    </lineage>
</organism>
<protein>
    <submittedName>
        <fullName evidence="1">Uncharacterized protein</fullName>
    </submittedName>
</protein>
<gene>
    <name evidence="1" type="primary">WBGene00097191</name>
</gene>
<accession>A0A8R1Y986</accession>
<reference evidence="1" key="2">
    <citation type="submission" date="2022-06" db="UniProtKB">
        <authorList>
            <consortium name="EnsemblMetazoa"/>
        </authorList>
    </citation>
    <scope>IDENTIFICATION</scope>
    <source>
        <strain evidence="1">PS312</strain>
    </source>
</reference>
<name>A0A2A6B9E9_PRIPA</name>
<proteinExistence type="predicted"/>
<keyword evidence="2" id="KW-1185">Reference proteome</keyword>
<dbReference type="Proteomes" id="UP000005239">
    <property type="component" value="Unassembled WGS sequence"/>
</dbReference>
<sequence>MYKRCSLPPVPYRTRLHDLKSTAKPDELPIELLIDMDLVSRSNMNFYNRRTRIIVDEDFGWTIVVFDYRPSEADAVLEPIVQHPYSIFHDVGGQCIHWKHLQDLIRWNAWDVIKHPMILNFINER</sequence>